<gene>
    <name evidence="4" type="ORF">RAK27_13005</name>
</gene>
<reference evidence="4" key="1">
    <citation type="submission" date="2023-08" db="EMBL/GenBank/DDBJ databases">
        <title>Genomic characterization of piscicolin 126 produced by Carnobacterium maltaromaticum CM22 strain isolated from salmon (Salmo salar).</title>
        <authorList>
            <person name="Gonzalez-Gragera E."/>
            <person name="Garcia-Lopez J.D."/>
            <person name="Teso-Perez C."/>
            <person name="Gimenez-Hernandez I."/>
            <person name="Peralta-Sanchez J.M."/>
            <person name="Valdivia E."/>
            <person name="Montalban-Lopez M."/>
            <person name="Martin-Platero A.M."/>
            <person name="Banos A."/>
            <person name="Martinez-Bueno M."/>
        </authorList>
    </citation>
    <scope>NUCLEOTIDE SEQUENCE</scope>
    <source>
        <strain evidence="4">CM22</strain>
    </source>
</reference>
<evidence type="ECO:0000256" key="2">
    <source>
        <dbReference type="SAM" id="SignalP"/>
    </source>
</evidence>
<proteinExistence type="predicted"/>
<feature type="domain" description="DUF4352" evidence="3">
    <location>
        <begin position="28"/>
        <end position="127"/>
    </location>
</feature>
<name>A0AAW9K8L2_CARML</name>
<dbReference type="RefSeq" id="WP_201730310.1">
    <property type="nucleotide sequence ID" value="NZ_CAJGUR010000008.1"/>
</dbReference>
<dbReference type="AlphaFoldDB" id="A0AAW9K8L2"/>
<protein>
    <submittedName>
        <fullName evidence="4">DUF4352 domain-containing protein</fullName>
    </submittedName>
</protein>
<feature type="chain" id="PRO_5043488579" evidence="2">
    <location>
        <begin position="22"/>
        <end position="142"/>
    </location>
</feature>
<dbReference type="PROSITE" id="PS51257">
    <property type="entry name" value="PROKAR_LIPOPROTEIN"/>
    <property type="match status" value="1"/>
</dbReference>
<evidence type="ECO:0000259" key="3">
    <source>
        <dbReference type="Pfam" id="PF11611"/>
    </source>
</evidence>
<dbReference type="Gene3D" id="2.60.40.1240">
    <property type="match status" value="1"/>
</dbReference>
<keyword evidence="1 2" id="KW-0732">Signal</keyword>
<accession>A0AAW9K8L2</accession>
<evidence type="ECO:0000256" key="1">
    <source>
        <dbReference type="ARBA" id="ARBA00022729"/>
    </source>
</evidence>
<dbReference type="EMBL" id="JAVBVO010000003">
    <property type="protein sequence ID" value="MDZ5759576.1"/>
    <property type="molecule type" value="Genomic_DNA"/>
</dbReference>
<evidence type="ECO:0000313" key="5">
    <source>
        <dbReference type="Proteomes" id="UP001290462"/>
    </source>
</evidence>
<dbReference type="Pfam" id="PF11611">
    <property type="entry name" value="DUF4352"/>
    <property type="match status" value="1"/>
</dbReference>
<comment type="caution">
    <text evidence="4">The sequence shown here is derived from an EMBL/GenBank/DDBJ whole genome shotgun (WGS) entry which is preliminary data.</text>
</comment>
<dbReference type="InterPro" id="IPR029051">
    <property type="entry name" value="DUF4352"/>
</dbReference>
<dbReference type="InterPro" id="IPR029050">
    <property type="entry name" value="Immunoprotect_excell_Ig-like"/>
</dbReference>
<dbReference type="Proteomes" id="UP001290462">
    <property type="component" value="Unassembled WGS sequence"/>
</dbReference>
<feature type="signal peptide" evidence="2">
    <location>
        <begin position="1"/>
        <end position="21"/>
    </location>
</feature>
<sequence length="142" mass="15993">MKKYLWLLILCLVLVSTGCSSNNKKDDTGESRKTDHFSIEVEKVVSEPALKDDQLITLTFNVANSGKTDFAIGASDFYLKDSQDNKYKINGNHPNFGDDVKKGTSLKGEGFYQLPENETAFTVVYQPFKTVEAEWFIVLPKK</sequence>
<organism evidence="4 5">
    <name type="scientific">Carnobacterium maltaromaticum</name>
    <name type="common">Carnobacterium piscicola</name>
    <dbReference type="NCBI Taxonomy" id="2751"/>
    <lineage>
        <taxon>Bacteria</taxon>
        <taxon>Bacillati</taxon>
        <taxon>Bacillota</taxon>
        <taxon>Bacilli</taxon>
        <taxon>Lactobacillales</taxon>
        <taxon>Carnobacteriaceae</taxon>
        <taxon>Carnobacterium</taxon>
    </lineage>
</organism>
<evidence type="ECO:0000313" key="4">
    <source>
        <dbReference type="EMBL" id="MDZ5759576.1"/>
    </source>
</evidence>